<dbReference type="FunCoup" id="A0A423XKT4">
    <property type="interactions" value="607"/>
</dbReference>
<dbReference type="Gene3D" id="1.20.120.1760">
    <property type="match status" value="1"/>
</dbReference>
<accession>A0A423XKT4</accession>
<dbReference type="AlphaFoldDB" id="A0A423XKT4"/>
<dbReference type="STRING" id="1230097.A0A423XKT4"/>
<dbReference type="Pfam" id="PF01066">
    <property type="entry name" value="CDP-OH_P_transf"/>
    <property type="match status" value="1"/>
</dbReference>
<dbReference type="InterPro" id="IPR000462">
    <property type="entry name" value="CDP-OH_P_trans"/>
</dbReference>
<comment type="subcellular location">
    <subcellularLocation>
        <location evidence="1">Membrane</location>
        <topology evidence="1">Multi-pass membrane protein</topology>
    </subcellularLocation>
</comment>
<dbReference type="PANTHER" id="PTHR15362">
    <property type="entry name" value="PHOSPHATIDYLINOSITOL SYNTHASE"/>
    <property type="match status" value="1"/>
</dbReference>
<dbReference type="EMBL" id="LKEB01000003">
    <property type="protein sequence ID" value="ROW17002.1"/>
    <property type="molecule type" value="Genomic_DNA"/>
</dbReference>
<sequence length="316" mass="34852">MPGARTRRQAALAAAADETPIKTGSESHPEEQVVINGNGTANAEDAPGAPPSKENIFLFVPNLIGYVRIVLAISSLYYMPLHPRTCSILYSISCLLDALDGYAARYYEQSTRFGAVLDMVTDRCTTACLLVFLSSAFPRWAIVFQGLISLDFASHYMHMYTTLVMGGSQQSHKQVDKSRSWLLNLYYTNRVVLFIACALNETFFIALYLLSFSSPILSPALLDTPVADKIQAGAEVNSSVLRQVFPSPYSAAALELARANKMDSTVPWIIAGISLPVMLYKQFMNILQLIKASKWLAEGDIDLRREQGLPRKPKTA</sequence>
<comment type="caution">
    <text evidence="11">The sequence shown here is derived from an EMBL/GenBank/DDBJ whole genome shotgun (WGS) entry which is preliminary data.</text>
</comment>
<feature type="transmembrane region" description="Helical" evidence="10">
    <location>
        <begin position="265"/>
        <end position="283"/>
    </location>
</feature>
<evidence type="ECO:0000256" key="10">
    <source>
        <dbReference type="SAM" id="Phobius"/>
    </source>
</evidence>
<evidence type="ECO:0000256" key="5">
    <source>
        <dbReference type="ARBA" id="ARBA00023098"/>
    </source>
</evidence>
<dbReference type="InterPro" id="IPR048254">
    <property type="entry name" value="CDP_ALCOHOL_P_TRANSF_CS"/>
</dbReference>
<dbReference type="GO" id="GO:0016020">
    <property type="term" value="C:membrane"/>
    <property type="evidence" value="ECO:0007669"/>
    <property type="project" value="UniProtKB-SubCell"/>
</dbReference>
<comment type="similarity">
    <text evidence="8">Belongs to the CDP-alcohol phosphatidyltransferase class-I family.</text>
</comment>
<dbReference type="GO" id="GO:0005794">
    <property type="term" value="C:Golgi apparatus"/>
    <property type="evidence" value="ECO:0007669"/>
    <property type="project" value="TreeGrafter"/>
</dbReference>
<keyword evidence="2 8" id="KW-0808">Transferase</keyword>
<dbReference type="GO" id="GO:0006661">
    <property type="term" value="P:phosphatidylinositol biosynthetic process"/>
    <property type="evidence" value="ECO:0007669"/>
    <property type="project" value="TreeGrafter"/>
</dbReference>
<gene>
    <name evidence="11" type="ORF">VPNG_01171</name>
</gene>
<reference evidence="11 12" key="1">
    <citation type="submission" date="2015-09" db="EMBL/GenBank/DDBJ databases">
        <title>Host preference determinants of Valsa canker pathogens revealed by comparative genomics.</title>
        <authorList>
            <person name="Yin Z."/>
            <person name="Huang L."/>
        </authorList>
    </citation>
    <scope>NUCLEOTIDE SEQUENCE [LARGE SCALE GENOMIC DNA]</scope>
    <source>
        <strain evidence="11 12">SXYLt</strain>
    </source>
</reference>
<name>A0A423XKT4_9PEZI</name>
<dbReference type="InParanoid" id="A0A423XKT4"/>
<dbReference type="FunFam" id="1.20.120.1760:FF:000011">
    <property type="entry name" value="Cdp-diacylglycerol-inositol 3-phosphatidyltransferase pis"/>
    <property type="match status" value="1"/>
</dbReference>
<dbReference type="Proteomes" id="UP000285146">
    <property type="component" value="Unassembled WGS sequence"/>
</dbReference>
<dbReference type="PANTHER" id="PTHR15362:SF4">
    <property type="entry name" value="CDP-DIACYLGLYCEROL--INOSITOL 3-PHOSPHATIDYLTRANSFERASE"/>
    <property type="match status" value="1"/>
</dbReference>
<keyword evidence="4 10" id="KW-1133">Transmembrane helix</keyword>
<evidence type="ECO:0000256" key="6">
    <source>
        <dbReference type="ARBA" id="ARBA00023136"/>
    </source>
</evidence>
<evidence type="ECO:0008006" key="13">
    <source>
        <dbReference type="Google" id="ProtNLM"/>
    </source>
</evidence>
<evidence type="ECO:0000256" key="9">
    <source>
        <dbReference type="SAM" id="MobiDB-lite"/>
    </source>
</evidence>
<keyword evidence="12" id="KW-1185">Reference proteome</keyword>
<evidence type="ECO:0000256" key="2">
    <source>
        <dbReference type="ARBA" id="ARBA00022679"/>
    </source>
</evidence>
<feature type="region of interest" description="Disordered" evidence="9">
    <location>
        <begin position="1"/>
        <end position="30"/>
    </location>
</feature>
<keyword evidence="6 10" id="KW-0472">Membrane</keyword>
<evidence type="ECO:0000256" key="4">
    <source>
        <dbReference type="ARBA" id="ARBA00022989"/>
    </source>
</evidence>
<evidence type="ECO:0000256" key="8">
    <source>
        <dbReference type="RuleBase" id="RU003750"/>
    </source>
</evidence>
<keyword evidence="3 10" id="KW-0812">Transmembrane</keyword>
<organism evidence="11 12">
    <name type="scientific">Cytospora leucostoma</name>
    <dbReference type="NCBI Taxonomy" id="1230097"/>
    <lineage>
        <taxon>Eukaryota</taxon>
        <taxon>Fungi</taxon>
        <taxon>Dikarya</taxon>
        <taxon>Ascomycota</taxon>
        <taxon>Pezizomycotina</taxon>
        <taxon>Sordariomycetes</taxon>
        <taxon>Sordariomycetidae</taxon>
        <taxon>Diaporthales</taxon>
        <taxon>Cytosporaceae</taxon>
        <taxon>Cytospora</taxon>
    </lineage>
</organism>
<evidence type="ECO:0000256" key="1">
    <source>
        <dbReference type="ARBA" id="ARBA00004141"/>
    </source>
</evidence>
<feature type="transmembrane region" description="Helical" evidence="10">
    <location>
        <begin position="191"/>
        <end position="210"/>
    </location>
</feature>
<evidence type="ECO:0000313" key="11">
    <source>
        <dbReference type="EMBL" id="ROW17002.1"/>
    </source>
</evidence>
<evidence type="ECO:0000256" key="3">
    <source>
        <dbReference type="ARBA" id="ARBA00022692"/>
    </source>
</evidence>
<dbReference type="GO" id="GO:0003881">
    <property type="term" value="F:CDP-diacylglycerol-inositol 3-phosphatidyltransferase activity"/>
    <property type="evidence" value="ECO:0007669"/>
    <property type="project" value="TreeGrafter"/>
</dbReference>
<proteinExistence type="inferred from homology"/>
<protein>
    <recommendedName>
        <fullName evidence="13">CDP-diacylglycerol--inositol 3-phosphatidyltransferase</fullName>
    </recommendedName>
</protein>
<keyword evidence="5" id="KW-0443">Lipid metabolism</keyword>
<dbReference type="OrthoDB" id="10251079at2759"/>
<keyword evidence="7" id="KW-1208">Phospholipid metabolism</keyword>
<dbReference type="InterPro" id="IPR043130">
    <property type="entry name" value="CDP-OH_PTrfase_TM_dom"/>
</dbReference>
<dbReference type="PROSITE" id="PS00379">
    <property type="entry name" value="CDP_ALCOHOL_P_TRANSF"/>
    <property type="match status" value="1"/>
</dbReference>
<evidence type="ECO:0000313" key="12">
    <source>
        <dbReference type="Proteomes" id="UP000285146"/>
    </source>
</evidence>
<evidence type="ECO:0000256" key="7">
    <source>
        <dbReference type="ARBA" id="ARBA00023264"/>
    </source>
</evidence>